<feature type="domain" description="DUF1972" evidence="1">
    <location>
        <begin position="1"/>
        <end position="184"/>
    </location>
</feature>
<accession>A0AAW4WLU7</accession>
<name>A0AAW4WLU7_9FIRM</name>
<reference evidence="2" key="1">
    <citation type="submission" date="2021-10" db="EMBL/GenBank/DDBJ databases">
        <title>Anaerobic single-cell dispensing facilitates the cultivation of human gut bacteria.</title>
        <authorList>
            <person name="Afrizal A."/>
        </authorList>
    </citation>
    <scope>NUCLEOTIDE SEQUENCE</scope>
    <source>
        <strain evidence="2">CLA-AA-H204</strain>
    </source>
</reference>
<evidence type="ECO:0000259" key="1">
    <source>
        <dbReference type="Pfam" id="PF09314"/>
    </source>
</evidence>
<dbReference type="GO" id="GO:0016757">
    <property type="term" value="F:glycosyltransferase activity"/>
    <property type="evidence" value="ECO:0007669"/>
    <property type="project" value="TreeGrafter"/>
</dbReference>
<dbReference type="Proteomes" id="UP001198893">
    <property type="component" value="Unassembled WGS sequence"/>
</dbReference>
<dbReference type="PANTHER" id="PTHR46401:SF8">
    <property type="entry name" value="BLL6006 PROTEIN"/>
    <property type="match status" value="1"/>
</dbReference>
<sequence>MKHVFIIGSKGIPAAYGGFETFVENLTGQAVSEDIQYHVACMSDHNEEFTYHNAKCFRVKVPDIGPARAVYYDLAAFRYCIQKIKKEKIEDAVVYVLACRIGPFVGHFKRQLHRLSGTLYVNPDGHEFMRAKWNKWIRKYWKYSEKGMVKHADLLVCDSKNIEQYIRDEYHKYQPKTTFIAYGTLSYKAGEPTEDLLAWYQKFDIRKENYYLIVGRFVPENNYETMIREFMASDSTKDLVIITNVEENAFYESLKEKTGFLNDKRIKFAGTVYDAALLAEIRYFAYGYFHGHEVGGTNPSLLEALSTTKLNLLLDVGFNKEVGEDAALYWNKKNGNLTTLIQKADTMDEAEREELGRKAKDRMKKWYSWEAIVQQYETLFLTGEEERE</sequence>
<dbReference type="InterPro" id="IPR015393">
    <property type="entry name" value="DUF1972"/>
</dbReference>
<organism evidence="2 3">
    <name type="scientific">Roseburia amylophila</name>
    <dbReference type="NCBI Taxonomy" id="2981794"/>
    <lineage>
        <taxon>Bacteria</taxon>
        <taxon>Bacillati</taxon>
        <taxon>Bacillota</taxon>
        <taxon>Clostridia</taxon>
        <taxon>Lachnospirales</taxon>
        <taxon>Lachnospiraceae</taxon>
        <taxon>Roseburia</taxon>
    </lineage>
</organism>
<dbReference type="NCBIfam" id="NF046071">
    <property type="entry name" value="B1-4RhmsylTfaseCps2T"/>
    <property type="match status" value="1"/>
</dbReference>
<gene>
    <name evidence="2" type="ORF">LKD47_10755</name>
</gene>
<evidence type="ECO:0000313" key="3">
    <source>
        <dbReference type="Proteomes" id="UP001198893"/>
    </source>
</evidence>
<protein>
    <submittedName>
        <fullName evidence="2">DUF1972 domain-containing protein</fullName>
    </submittedName>
</protein>
<dbReference type="PANTHER" id="PTHR46401">
    <property type="entry name" value="GLYCOSYLTRANSFERASE WBBK-RELATED"/>
    <property type="match status" value="1"/>
</dbReference>
<dbReference type="EMBL" id="JAJEQW010000011">
    <property type="protein sequence ID" value="MCC2242777.1"/>
    <property type="molecule type" value="Genomic_DNA"/>
</dbReference>
<evidence type="ECO:0000313" key="2">
    <source>
        <dbReference type="EMBL" id="MCC2242777.1"/>
    </source>
</evidence>
<dbReference type="RefSeq" id="WP_227710456.1">
    <property type="nucleotide sequence ID" value="NZ_JAJEQW010000011.1"/>
</dbReference>
<dbReference type="Pfam" id="PF09314">
    <property type="entry name" value="DUF1972"/>
    <property type="match status" value="1"/>
</dbReference>
<dbReference type="Gene3D" id="3.40.50.2000">
    <property type="entry name" value="Glycogen Phosphorylase B"/>
    <property type="match status" value="2"/>
</dbReference>
<dbReference type="SUPFAM" id="SSF53756">
    <property type="entry name" value="UDP-Glycosyltransferase/glycogen phosphorylase"/>
    <property type="match status" value="1"/>
</dbReference>
<dbReference type="AlphaFoldDB" id="A0AAW4WLU7"/>
<comment type="caution">
    <text evidence="2">The sequence shown here is derived from an EMBL/GenBank/DDBJ whole genome shotgun (WGS) entry which is preliminary data.</text>
</comment>
<proteinExistence type="predicted"/>